<evidence type="ECO:0000256" key="6">
    <source>
        <dbReference type="ARBA" id="ARBA00045213"/>
    </source>
</evidence>
<keyword evidence="9" id="KW-0472">Membrane</keyword>
<dbReference type="Gene3D" id="2.130.10.10">
    <property type="entry name" value="YVTN repeat-like/Quinoprotein amine dehydrogenase"/>
    <property type="match status" value="2"/>
</dbReference>
<dbReference type="Pfam" id="PF14523">
    <property type="entry name" value="Syntaxin_2"/>
    <property type="match status" value="1"/>
</dbReference>
<dbReference type="InterPro" id="IPR006011">
    <property type="entry name" value="Syntaxin_N"/>
</dbReference>
<feature type="repeat" description="WD" evidence="7">
    <location>
        <begin position="82"/>
        <end position="113"/>
    </location>
</feature>
<dbReference type="InterPro" id="IPR001680">
    <property type="entry name" value="WD40_rpt"/>
</dbReference>
<proteinExistence type="inferred from homology"/>
<feature type="repeat" description="WD" evidence="7">
    <location>
        <begin position="124"/>
        <end position="165"/>
    </location>
</feature>
<dbReference type="InterPro" id="IPR006012">
    <property type="entry name" value="Syntaxin/epimorphin_CS"/>
</dbReference>
<dbReference type="SUPFAM" id="SSF50978">
    <property type="entry name" value="WD40 repeat-like"/>
    <property type="match status" value="1"/>
</dbReference>
<protein>
    <submittedName>
        <fullName evidence="11">P21-activated protein kinase-interacting protein 1-like protein</fullName>
    </submittedName>
</protein>
<keyword evidence="12" id="KW-1185">Reference proteome</keyword>
<keyword evidence="5" id="KW-0813">Transport</keyword>
<evidence type="ECO:0000256" key="5">
    <source>
        <dbReference type="ARBA" id="ARBA00022775"/>
    </source>
</evidence>
<feature type="transmembrane region" description="Helical" evidence="9">
    <location>
        <begin position="621"/>
        <end position="640"/>
    </location>
</feature>
<dbReference type="Proteomes" id="UP000887458">
    <property type="component" value="Unassembled WGS sequence"/>
</dbReference>
<dbReference type="PROSITE" id="PS50082">
    <property type="entry name" value="WD_REPEATS_2"/>
    <property type="match status" value="2"/>
</dbReference>
<comment type="similarity">
    <text evidence="2 8">Belongs to the syntaxin family.</text>
</comment>
<evidence type="ECO:0000256" key="8">
    <source>
        <dbReference type="RuleBase" id="RU003858"/>
    </source>
</evidence>
<dbReference type="InterPro" id="IPR019775">
    <property type="entry name" value="WD40_repeat_CS"/>
</dbReference>
<dbReference type="PROSITE" id="PS50294">
    <property type="entry name" value="WD_REPEATS_REGION"/>
    <property type="match status" value="2"/>
</dbReference>
<dbReference type="InterPro" id="IPR015943">
    <property type="entry name" value="WD40/YVTN_repeat-like_dom_sf"/>
</dbReference>
<dbReference type="InterPro" id="IPR051959">
    <property type="entry name" value="PAK1-Kinase_Regulator"/>
</dbReference>
<keyword evidence="4" id="KW-0677">Repeat</keyword>
<organism evidence="11 12">
    <name type="scientific">Dermatophagoides pteronyssinus</name>
    <name type="common">European house dust mite</name>
    <dbReference type="NCBI Taxonomy" id="6956"/>
    <lineage>
        <taxon>Eukaryota</taxon>
        <taxon>Metazoa</taxon>
        <taxon>Ecdysozoa</taxon>
        <taxon>Arthropoda</taxon>
        <taxon>Chelicerata</taxon>
        <taxon>Arachnida</taxon>
        <taxon>Acari</taxon>
        <taxon>Acariformes</taxon>
        <taxon>Sarcoptiformes</taxon>
        <taxon>Astigmata</taxon>
        <taxon>Psoroptidia</taxon>
        <taxon>Analgoidea</taxon>
        <taxon>Pyroglyphidae</taxon>
        <taxon>Dermatophagoidinae</taxon>
        <taxon>Dermatophagoides</taxon>
    </lineage>
</organism>
<dbReference type="PROSITE" id="PS00914">
    <property type="entry name" value="SYNTAXIN"/>
    <property type="match status" value="1"/>
</dbReference>
<dbReference type="InterPro" id="IPR036322">
    <property type="entry name" value="WD40_repeat_dom_sf"/>
</dbReference>
<sequence>MEIIIGTYEEFLVGFQLKKRSSIQEEQNHLSNEYVLEQSFTNHGHSGSVRCLTSSNKYIASGSIDERINLINIRHRCETGTLISHSGTITALEFLRTSYLFSASDDGTISIWSAGKIWNLEKVLRGHKDAVTAINVHPSGKLLLSISKDLTLRTWNLIKGRCAYIVNLKEVGHQVLWSPSCLYFAIIFDTHIDVYDISNGSIKFHISQKDIGLIGKRFNKIVYLDDNRIIITSDSPDLIVYDLEMKKVINRIEKAHENRIKDLTLIDLNRMELDEKLSELIDKTQRQSHQRWLLTCSSDGFIKIWLFNFDDLTEKPTLIAKVDSTCRPTCMAVWTSLITSNTEQVIHSTFNVWKKAHLNRSVNPPTSFDFCCIRIANTGGGGGFDGFQDFPKLAQIVANNVQKISNNVSQLQRMVNQLGTPQDSENLRSQLHQIQHYTNQVARDTNKSLKELANIPASGIASEQKQRRMQKERLTNDFSEALKNFQVIQRTAAQKEKESVIRARANSHINDSNKSALIDLQSPQSFQAPSQPPSQQQQLHIEEDVDIQLLQEREQAIRKIESDIVEVNQIFKDLATLVHDQGEIIDSIEANIESTNIQIHEGNEQLVKASDYSRRARKKKIIMILIFLIILAIIITVISVSK</sequence>
<dbReference type="PROSITE" id="PS00678">
    <property type="entry name" value="WD_REPEATS_1"/>
    <property type="match status" value="1"/>
</dbReference>
<feature type="domain" description="T-SNARE coiled-coil homology" evidence="10">
    <location>
        <begin position="547"/>
        <end position="609"/>
    </location>
</feature>
<name>A0ABQ8JW84_DERPT</name>
<dbReference type="EMBL" id="NJHN03000008">
    <property type="protein sequence ID" value="KAH9426868.1"/>
    <property type="molecule type" value="Genomic_DNA"/>
</dbReference>
<dbReference type="InterPro" id="IPR000727">
    <property type="entry name" value="T_SNARE_dom"/>
</dbReference>
<evidence type="ECO:0000313" key="11">
    <source>
        <dbReference type="EMBL" id="KAH9426868.1"/>
    </source>
</evidence>
<comment type="caution">
    <text evidence="11">The sequence shown here is derived from an EMBL/GenBank/DDBJ whole genome shotgun (WGS) entry which is preliminary data.</text>
</comment>
<dbReference type="PANTHER" id="PTHR44675">
    <property type="entry name" value="PAK1 INTERACTING PROTEIN 1"/>
    <property type="match status" value="1"/>
</dbReference>
<dbReference type="InterPro" id="IPR010989">
    <property type="entry name" value="SNARE"/>
</dbReference>
<dbReference type="PROSITE" id="PS50192">
    <property type="entry name" value="T_SNARE"/>
    <property type="match status" value="1"/>
</dbReference>
<evidence type="ECO:0000256" key="9">
    <source>
        <dbReference type="SAM" id="Phobius"/>
    </source>
</evidence>
<evidence type="ECO:0000256" key="2">
    <source>
        <dbReference type="ARBA" id="ARBA00009063"/>
    </source>
</evidence>
<dbReference type="Pfam" id="PF00400">
    <property type="entry name" value="WD40"/>
    <property type="match status" value="4"/>
</dbReference>
<keyword evidence="9" id="KW-1133">Transmembrane helix</keyword>
<dbReference type="SMART" id="SM00503">
    <property type="entry name" value="SynN"/>
    <property type="match status" value="1"/>
</dbReference>
<dbReference type="Gene3D" id="1.20.58.70">
    <property type="match status" value="1"/>
</dbReference>
<comment type="subcellular location">
    <subcellularLocation>
        <location evidence="1">Membrane</location>
        <topology evidence="1">Single-pass type IV membrane protein</topology>
    </subcellularLocation>
</comment>
<dbReference type="Gene3D" id="1.20.5.110">
    <property type="match status" value="1"/>
</dbReference>
<dbReference type="SUPFAM" id="SSF47661">
    <property type="entry name" value="t-snare proteins"/>
    <property type="match status" value="1"/>
</dbReference>
<reference evidence="11 12" key="1">
    <citation type="journal article" date="2018" name="J. Allergy Clin. Immunol.">
        <title>High-quality assembly of Dermatophagoides pteronyssinus genome and transcriptome reveals a wide range of novel allergens.</title>
        <authorList>
            <person name="Liu X.Y."/>
            <person name="Yang K.Y."/>
            <person name="Wang M.Q."/>
            <person name="Kwok J.S."/>
            <person name="Zeng X."/>
            <person name="Yang Z."/>
            <person name="Xiao X.J."/>
            <person name="Lau C.P."/>
            <person name="Li Y."/>
            <person name="Huang Z.M."/>
            <person name="Ba J.G."/>
            <person name="Yim A.K."/>
            <person name="Ouyang C.Y."/>
            <person name="Ngai S.M."/>
            <person name="Chan T.F."/>
            <person name="Leung E.L."/>
            <person name="Liu L."/>
            <person name="Liu Z.G."/>
            <person name="Tsui S.K."/>
        </authorList>
    </citation>
    <scope>NUCLEOTIDE SEQUENCE [LARGE SCALE GENOMIC DNA]</scope>
    <source>
        <strain evidence="11">Derp</strain>
    </source>
</reference>
<dbReference type="SMART" id="SM00320">
    <property type="entry name" value="WD40"/>
    <property type="match status" value="4"/>
</dbReference>
<reference evidence="11 12" key="2">
    <citation type="journal article" date="2022" name="Mol. Biol. Evol.">
        <title>Comparative Genomics Reveals Insights into the Divergent Evolution of Astigmatic Mites and Household Pest Adaptations.</title>
        <authorList>
            <person name="Xiong Q."/>
            <person name="Wan A.T."/>
            <person name="Liu X."/>
            <person name="Fung C.S."/>
            <person name="Xiao X."/>
            <person name="Malainual N."/>
            <person name="Hou J."/>
            <person name="Wang L."/>
            <person name="Wang M."/>
            <person name="Yang K.Y."/>
            <person name="Cui Y."/>
            <person name="Leung E.L."/>
            <person name="Nong W."/>
            <person name="Shin S.K."/>
            <person name="Au S.W."/>
            <person name="Jeong K.Y."/>
            <person name="Chew F.T."/>
            <person name="Hui J.H."/>
            <person name="Leung T.F."/>
            <person name="Tungtrongchitr A."/>
            <person name="Zhong N."/>
            <person name="Liu Z."/>
            <person name="Tsui S.K."/>
        </authorList>
    </citation>
    <scope>NUCLEOTIDE SEQUENCE [LARGE SCALE GENOMIC DNA]</scope>
    <source>
        <strain evidence="11">Derp</strain>
    </source>
</reference>
<dbReference type="PANTHER" id="PTHR44675:SF1">
    <property type="entry name" value="P21-ACTIVATED PROTEIN KINASE-INTERACTING PROTEIN 1"/>
    <property type="match status" value="1"/>
</dbReference>
<evidence type="ECO:0000256" key="3">
    <source>
        <dbReference type="ARBA" id="ARBA00022574"/>
    </source>
</evidence>
<gene>
    <name evidence="11" type="primary">PAK1IP1</name>
    <name evidence="11" type="ORF">DERP_002969</name>
</gene>
<evidence type="ECO:0000256" key="1">
    <source>
        <dbReference type="ARBA" id="ARBA00004211"/>
    </source>
</evidence>
<accession>A0ABQ8JW84</accession>
<comment type="function">
    <text evidence="6">Negatively regulates the PAK1 kinase. PAK1 is a member of the PAK kinase family, which has been shown to play a positive role in the regulation of signaling pathways involving MAPK8 and RELA. PAK1 exists as an inactive homodimer, which is activated by binding of small GTPases such as CDC42 to an N-terminal regulatory domain. PAK1IP1 also binds to the N-terminus of PAK1, and inhibits the specific activation of PAK1 by CDC42. May be involved in ribosomal large subunit assembly.</text>
</comment>
<evidence type="ECO:0000259" key="10">
    <source>
        <dbReference type="PROSITE" id="PS50192"/>
    </source>
</evidence>
<keyword evidence="9" id="KW-0812">Transmembrane</keyword>
<evidence type="ECO:0000313" key="12">
    <source>
        <dbReference type="Proteomes" id="UP000887458"/>
    </source>
</evidence>
<dbReference type="CDD" id="cd15847">
    <property type="entry name" value="SNARE_syntaxin7_like"/>
    <property type="match status" value="1"/>
</dbReference>
<dbReference type="SMART" id="SM00397">
    <property type="entry name" value="t_SNARE"/>
    <property type="match status" value="1"/>
</dbReference>
<evidence type="ECO:0000256" key="7">
    <source>
        <dbReference type="PROSITE-ProRule" id="PRU00221"/>
    </source>
</evidence>
<keyword evidence="5" id="KW-0532">Neurotransmitter transport</keyword>
<dbReference type="Pfam" id="PF05739">
    <property type="entry name" value="SNARE"/>
    <property type="match status" value="1"/>
</dbReference>
<evidence type="ECO:0000256" key="4">
    <source>
        <dbReference type="ARBA" id="ARBA00022737"/>
    </source>
</evidence>
<keyword evidence="3 7" id="KW-0853">WD repeat</keyword>